<keyword evidence="4" id="KW-1185">Reference proteome</keyword>
<feature type="domain" description="Probable treble clef zinc finger" evidence="1">
    <location>
        <begin position="28"/>
        <end position="62"/>
    </location>
</feature>
<dbReference type="AlphaFoldDB" id="A0A8K0QSR3"/>
<dbReference type="InterPro" id="IPR058251">
    <property type="entry name" value="zf_Tbcl_3"/>
</dbReference>
<accession>A0A8K0QSR3</accession>
<gene>
    <name evidence="3" type="ORF">FB567DRAFT_243248</name>
</gene>
<evidence type="ECO:0000259" key="2">
    <source>
        <dbReference type="Pfam" id="PF26648"/>
    </source>
</evidence>
<evidence type="ECO:0000259" key="1">
    <source>
        <dbReference type="Pfam" id="PF26647"/>
    </source>
</evidence>
<feature type="domain" description="Probable treble clef zinc finger fungi" evidence="2">
    <location>
        <begin position="70"/>
        <end position="102"/>
    </location>
</feature>
<dbReference type="Proteomes" id="UP000813461">
    <property type="component" value="Unassembled WGS sequence"/>
</dbReference>
<protein>
    <submittedName>
        <fullName evidence="3">Uncharacterized protein</fullName>
    </submittedName>
</protein>
<sequence>MSDTSDNAAAVSSLSDHEENCDYHQDPCAGFCTALTWSKKTPCRNRAKILEPGYLPVCKVHNIHKSVRPAGRCQALEDCGQPCNRVAKHHPPYHLCEKHQRGSDTLPCYFMQIPTELRLMVFRYLFPETVLAYAHHVKVAILKVNRLIYQEASSILYGECRFEAMITEMDINLQGKSWDREPFRPKKDDSYAVSDMLCQPGVSRIRKLEISLLMGRMSRPSKIVVSHGITAEEFELYTMRDAVRKLAHAFSGRHSDNEPNGSLNTPRALTSLVVKPTMSLKHSWSPDEAAVALFFVLEPLQVLHKLQHVDIHDPSLDYLYTARQPIFIPKLKNRKIYRKLRKQCLDALTEPDVGSVMLRTWQRAPTEALQNGYRKLEDFAQLVKIQVPSHPWMSGIFQNLDRPLHLARVAYERNDLKMINSIQEAIKLRWVNANRQRQKSLQAMADSINTMFEDDTTIKVENDDDDGLPTPRELYPDAFQFDENEPLKQPYAASQTNMWTELKTEDDAPKSNEDGVTVKTHGMWRLIRKGGKKWYRLTTPAVIREIRADKAAK</sequence>
<dbReference type="InterPro" id="IPR058252">
    <property type="entry name" value="zf_Tbcl_4"/>
</dbReference>
<dbReference type="EMBL" id="JAGMVJ010000030">
    <property type="protein sequence ID" value="KAH7069252.1"/>
    <property type="molecule type" value="Genomic_DNA"/>
</dbReference>
<name>A0A8K0QSR3_9PLEO</name>
<comment type="caution">
    <text evidence="3">The sequence shown here is derived from an EMBL/GenBank/DDBJ whole genome shotgun (WGS) entry which is preliminary data.</text>
</comment>
<dbReference type="Pfam" id="PF26648">
    <property type="entry name" value="zf_Tbcl_4"/>
    <property type="match status" value="1"/>
</dbReference>
<evidence type="ECO:0000313" key="3">
    <source>
        <dbReference type="EMBL" id="KAH7069252.1"/>
    </source>
</evidence>
<proteinExistence type="predicted"/>
<reference evidence="3" key="1">
    <citation type="journal article" date="2021" name="Nat. Commun.">
        <title>Genetic determinants of endophytism in the Arabidopsis root mycobiome.</title>
        <authorList>
            <person name="Mesny F."/>
            <person name="Miyauchi S."/>
            <person name="Thiergart T."/>
            <person name="Pickel B."/>
            <person name="Atanasova L."/>
            <person name="Karlsson M."/>
            <person name="Huettel B."/>
            <person name="Barry K.W."/>
            <person name="Haridas S."/>
            <person name="Chen C."/>
            <person name="Bauer D."/>
            <person name="Andreopoulos W."/>
            <person name="Pangilinan J."/>
            <person name="LaButti K."/>
            <person name="Riley R."/>
            <person name="Lipzen A."/>
            <person name="Clum A."/>
            <person name="Drula E."/>
            <person name="Henrissat B."/>
            <person name="Kohler A."/>
            <person name="Grigoriev I.V."/>
            <person name="Martin F.M."/>
            <person name="Hacquard S."/>
        </authorList>
    </citation>
    <scope>NUCLEOTIDE SEQUENCE</scope>
    <source>
        <strain evidence="3">MPI-SDFR-AT-0120</strain>
    </source>
</reference>
<organism evidence="3 4">
    <name type="scientific">Paraphoma chrysanthemicola</name>
    <dbReference type="NCBI Taxonomy" id="798071"/>
    <lineage>
        <taxon>Eukaryota</taxon>
        <taxon>Fungi</taxon>
        <taxon>Dikarya</taxon>
        <taxon>Ascomycota</taxon>
        <taxon>Pezizomycotina</taxon>
        <taxon>Dothideomycetes</taxon>
        <taxon>Pleosporomycetidae</taxon>
        <taxon>Pleosporales</taxon>
        <taxon>Pleosporineae</taxon>
        <taxon>Phaeosphaeriaceae</taxon>
        <taxon>Paraphoma</taxon>
    </lineage>
</organism>
<dbReference type="Pfam" id="PF26647">
    <property type="entry name" value="zf_Tbcl_3"/>
    <property type="match status" value="1"/>
</dbReference>
<dbReference type="OrthoDB" id="5600002at2759"/>
<evidence type="ECO:0000313" key="4">
    <source>
        <dbReference type="Proteomes" id="UP000813461"/>
    </source>
</evidence>